<name>A0A8T0R1V7_PANVG</name>
<accession>A0A8T0R1V7</accession>
<evidence type="ECO:0000259" key="1">
    <source>
        <dbReference type="Pfam" id="PF08268"/>
    </source>
</evidence>
<dbReference type="AlphaFoldDB" id="A0A8T0R1V7"/>
<evidence type="ECO:0000313" key="2">
    <source>
        <dbReference type="EMBL" id="KAG2579240.1"/>
    </source>
</evidence>
<protein>
    <recommendedName>
        <fullName evidence="1">F-box associated beta-propeller type 3 domain-containing protein</fullName>
    </recommendedName>
</protein>
<keyword evidence="3" id="KW-1185">Reference proteome</keyword>
<proteinExistence type="predicted"/>
<evidence type="ECO:0000313" key="3">
    <source>
        <dbReference type="Proteomes" id="UP000823388"/>
    </source>
</evidence>
<comment type="caution">
    <text evidence="2">The sequence shown here is derived from an EMBL/GenBank/DDBJ whole genome shotgun (WGS) entry which is preliminary data.</text>
</comment>
<dbReference type="InterPro" id="IPR013187">
    <property type="entry name" value="F-box-assoc_dom_typ3"/>
</dbReference>
<feature type="domain" description="F-box associated beta-propeller type 3" evidence="1">
    <location>
        <begin position="42"/>
        <end position="138"/>
    </location>
</feature>
<dbReference type="Pfam" id="PF08268">
    <property type="entry name" value="FBA_3"/>
    <property type="match status" value="1"/>
</dbReference>
<gene>
    <name evidence="2" type="ORF">PVAP13_6NG250803</name>
</gene>
<reference evidence="2" key="1">
    <citation type="submission" date="2020-05" db="EMBL/GenBank/DDBJ databases">
        <title>WGS assembly of Panicum virgatum.</title>
        <authorList>
            <person name="Lovell J.T."/>
            <person name="Jenkins J."/>
            <person name="Shu S."/>
            <person name="Juenger T.E."/>
            <person name="Schmutz J."/>
        </authorList>
    </citation>
    <scope>NUCLEOTIDE SEQUENCE</scope>
    <source>
        <strain evidence="2">AP13</strain>
    </source>
</reference>
<dbReference type="Proteomes" id="UP000823388">
    <property type="component" value="Chromosome 6N"/>
</dbReference>
<organism evidence="2 3">
    <name type="scientific">Panicum virgatum</name>
    <name type="common">Blackwell switchgrass</name>
    <dbReference type="NCBI Taxonomy" id="38727"/>
    <lineage>
        <taxon>Eukaryota</taxon>
        <taxon>Viridiplantae</taxon>
        <taxon>Streptophyta</taxon>
        <taxon>Embryophyta</taxon>
        <taxon>Tracheophyta</taxon>
        <taxon>Spermatophyta</taxon>
        <taxon>Magnoliopsida</taxon>
        <taxon>Liliopsida</taxon>
        <taxon>Poales</taxon>
        <taxon>Poaceae</taxon>
        <taxon>PACMAD clade</taxon>
        <taxon>Panicoideae</taxon>
        <taxon>Panicodae</taxon>
        <taxon>Paniceae</taxon>
        <taxon>Panicinae</taxon>
        <taxon>Panicum</taxon>
        <taxon>Panicum sect. Hiantes</taxon>
    </lineage>
</organism>
<dbReference type="EMBL" id="CM029048">
    <property type="protein sequence ID" value="KAG2579240.1"/>
    <property type="molecule type" value="Genomic_DNA"/>
</dbReference>
<sequence length="223" mass="24687">MIGTCSNLLYVQRESGEITAIDVAARLMLAGTDPPATGPSGQHESTYPFGCHPETGLHKVVHVPCHESAELDAVHVLTLEDDGFPPEWREVPAPAGSGCLLRFGLVNVGGVTYWVTKDAGRIMSFDLKDESFAVLEWPPMPVLLWMAMTTSRRATWPRCVAGWGSSSAAHTRPPRVQERPRFGCWRVRGRRNGHGSRASPWWRKGRRGARRWRCRTSPTGSTS</sequence>